<organism evidence="1">
    <name type="scientific">Leptospira borgpetersenii serovar Ballum</name>
    <dbReference type="NCBI Taxonomy" id="280505"/>
    <lineage>
        <taxon>Bacteria</taxon>
        <taxon>Pseudomonadati</taxon>
        <taxon>Spirochaetota</taxon>
        <taxon>Spirochaetia</taxon>
        <taxon>Leptospirales</taxon>
        <taxon>Leptospiraceae</taxon>
        <taxon>Leptospira</taxon>
    </lineage>
</organism>
<dbReference type="AlphaFoldDB" id="A0A0S2INE1"/>
<sequence length="57" mass="6937">MDIYISALQKGEPRHRFPKTISFRKKEAFLIAMDSVNLLWFCLERLIRSNYFDERKN</sequence>
<protein>
    <submittedName>
        <fullName evidence="1">Uncharacterized protein</fullName>
    </submittedName>
</protein>
<name>A0A0S2INE1_LEPBO</name>
<dbReference type="EMBL" id="CP012029">
    <property type="protein sequence ID" value="ALO25183.1"/>
    <property type="molecule type" value="Genomic_DNA"/>
</dbReference>
<evidence type="ECO:0000313" key="1">
    <source>
        <dbReference type="EMBL" id="ALO25183.1"/>
    </source>
</evidence>
<proteinExistence type="predicted"/>
<gene>
    <name evidence="1" type="ORF">LBBP_00861</name>
</gene>
<accession>A0A0S2INE1</accession>
<evidence type="ECO:0000313" key="2">
    <source>
        <dbReference type="Proteomes" id="UP000058857"/>
    </source>
</evidence>
<dbReference type="Proteomes" id="UP000058857">
    <property type="component" value="Chromosome 1"/>
</dbReference>
<reference evidence="1 2" key="1">
    <citation type="journal article" date="2015" name="PLoS Negl. Trop. Dis.">
        <title>Distribution of Plasmids in Distinct Leptospira Pathogenic Species.</title>
        <authorList>
            <person name="Wang Y."/>
            <person name="Zhuang X."/>
            <person name="Zhong Y."/>
            <person name="Zhang C."/>
            <person name="Zhang Y."/>
            <person name="Zeng L."/>
            <person name="Zhu Y."/>
            <person name="He P."/>
            <person name="Dong K."/>
            <person name="Pal U."/>
            <person name="Guo X."/>
            <person name="Qin J."/>
        </authorList>
    </citation>
    <scope>NUCLEOTIDE SEQUENCE [LARGE SCALE GENOMIC DNA]</scope>
    <source>
        <strain evidence="1 2">56604</strain>
    </source>
</reference>